<feature type="compositionally biased region" description="Basic and acidic residues" evidence="1">
    <location>
        <begin position="1"/>
        <end position="13"/>
    </location>
</feature>
<reference evidence="2 3" key="1">
    <citation type="submission" date="2016-10" db="EMBL/GenBank/DDBJ databases">
        <authorList>
            <person name="de Groot N.N."/>
        </authorList>
    </citation>
    <scope>NUCLEOTIDE SEQUENCE [LARGE SCALE GENOMIC DNA]</scope>
    <source>
        <strain evidence="2 3">CGMCC 4.5739</strain>
    </source>
</reference>
<evidence type="ECO:0000256" key="1">
    <source>
        <dbReference type="SAM" id="MobiDB-lite"/>
    </source>
</evidence>
<dbReference type="STRING" id="910347.SAMN05421773_12330"/>
<sequence length="194" mass="21376">MTQWEADGRDGETGRGAAGAGGDGAQPRDPRLAAELLRRMAEDQRLRQIPYDRWTEEIRAELRRIDEENTAWLKGVTQAHGWPGHSLVGREAATAAWLLAQHADHAFQDRARELLTTAVVAGDADPVHLAYLTDRCLTNFGEPQRYGTQYYDPGDGGGIRLYPVADPENLDSRRAALGLGPQAEYDARIRGETG</sequence>
<keyword evidence="3" id="KW-1185">Reference proteome</keyword>
<proteinExistence type="predicted"/>
<dbReference type="Proteomes" id="UP000199207">
    <property type="component" value="Unassembled WGS sequence"/>
</dbReference>
<evidence type="ECO:0000313" key="2">
    <source>
        <dbReference type="EMBL" id="SFD66827.1"/>
    </source>
</evidence>
<name>A0A1I1U7S1_9ACTN</name>
<evidence type="ECO:0000313" key="3">
    <source>
        <dbReference type="Proteomes" id="UP000199207"/>
    </source>
</evidence>
<dbReference type="AlphaFoldDB" id="A0A1I1U7S1"/>
<accession>A0A1I1U7S1</accession>
<dbReference type="EMBL" id="FOLM01000023">
    <property type="protein sequence ID" value="SFD66827.1"/>
    <property type="molecule type" value="Genomic_DNA"/>
</dbReference>
<feature type="region of interest" description="Disordered" evidence="1">
    <location>
        <begin position="1"/>
        <end position="31"/>
    </location>
</feature>
<dbReference type="RefSeq" id="WP_245834537.1">
    <property type="nucleotide sequence ID" value="NZ_FOLM01000023.1"/>
</dbReference>
<protein>
    <submittedName>
        <fullName evidence="2">Uncharacterized protein</fullName>
    </submittedName>
</protein>
<organism evidence="2 3">
    <name type="scientific">Streptomyces aidingensis</name>
    <dbReference type="NCBI Taxonomy" id="910347"/>
    <lineage>
        <taxon>Bacteria</taxon>
        <taxon>Bacillati</taxon>
        <taxon>Actinomycetota</taxon>
        <taxon>Actinomycetes</taxon>
        <taxon>Kitasatosporales</taxon>
        <taxon>Streptomycetaceae</taxon>
        <taxon>Streptomyces</taxon>
    </lineage>
</organism>
<dbReference type="InterPro" id="IPR046732">
    <property type="entry name" value="DUF6624"/>
</dbReference>
<dbReference type="Pfam" id="PF20329">
    <property type="entry name" value="DUF6624"/>
    <property type="match status" value="1"/>
</dbReference>
<gene>
    <name evidence="2" type="ORF">SAMN05421773_12330</name>
</gene>
<feature type="compositionally biased region" description="Gly residues" evidence="1">
    <location>
        <begin position="14"/>
        <end position="24"/>
    </location>
</feature>